<sequence length="107" mass="12457">MSHNANIDNEVDIVVSIFRTLVTIFYRFGNEAVRCEYVSTILYAAIYIAKRIIKKGVSVAFDDEFDPMPRTSTSSRTPERIYYCSKSNYHIALLKILWKIMENFAVY</sequence>
<name>A0A8H3QY15_9GLOM</name>
<accession>A0A8H3QY15</accession>
<dbReference type="Proteomes" id="UP000615446">
    <property type="component" value="Unassembled WGS sequence"/>
</dbReference>
<dbReference type="AlphaFoldDB" id="A0A8H3QY15"/>
<reference evidence="1" key="1">
    <citation type="submission" date="2019-10" db="EMBL/GenBank/DDBJ databases">
        <title>Conservation and host-specific expression of non-tandemly repeated heterogenous ribosome RNA gene in arbuscular mycorrhizal fungi.</title>
        <authorList>
            <person name="Maeda T."/>
            <person name="Kobayashi Y."/>
            <person name="Nakagawa T."/>
            <person name="Ezawa T."/>
            <person name="Yamaguchi K."/>
            <person name="Bino T."/>
            <person name="Nishimoto Y."/>
            <person name="Shigenobu S."/>
            <person name="Kawaguchi M."/>
        </authorList>
    </citation>
    <scope>NUCLEOTIDE SEQUENCE</scope>
    <source>
        <strain evidence="1">HR1</strain>
    </source>
</reference>
<evidence type="ECO:0000313" key="2">
    <source>
        <dbReference type="Proteomes" id="UP000615446"/>
    </source>
</evidence>
<proteinExistence type="predicted"/>
<dbReference type="EMBL" id="BLAL01000244">
    <property type="protein sequence ID" value="GES95692.1"/>
    <property type="molecule type" value="Genomic_DNA"/>
</dbReference>
<comment type="caution">
    <text evidence="1">The sequence shown here is derived from an EMBL/GenBank/DDBJ whole genome shotgun (WGS) entry which is preliminary data.</text>
</comment>
<organism evidence="1 2">
    <name type="scientific">Rhizophagus clarus</name>
    <dbReference type="NCBI Taxonomy" id="94130"/>
    <lineage>
        <taxon>Eukaryota</taxon>
        <taxon>Fungi</taxon>
        <taxon>Fungi incertae sedis</taxon>
        <taxon>Mucoromycota</taxon>
        <taxon>Glomeromycotina</taxon>
        <taxon>Glomeromycetes</taxon>
        <taxon>Glomerales</taxon>
        <taxon>Glomeraceae</taxon>
        <taxon>Rhizophagus</taxon>
    </lineage>
</organism>
<protein>
    <submittedName>
        <fullName evidence="1">Uncharacterized protein</fullName>
    </submittedName>
</protein>
<gene>
    <name evidence="1" type="ORF">RCL2_002235400</name>
</gene>
<evidence type="ECO:0000313" key="1">
    <source>
        <dbReference type="EMBL" id="GES95692.1"/>
    </source>
</evidence>